<dbReference type="InParanoid" id="H3B4G8"/>
<sequence>SGPPPRNWKGIGIAMLVIVVVLSSVIASVILLTPDETKTPRKSRLSIENLNSEEFQVLDPKPTWINDEDVILQTTEGHVIQKNIKTGQAVVLVDNSTFCPLKIREKTKAPPRKGVSFTYIFSPHQLTLKATKFQVSPDLKYVLLAYNVQQVFRYSFLASYAVYNIRTREVSDLNPPEVQRTALQYAAWGPQGNQLLACEFLYVFENNIYYQHEVAGSALRLTSSGRDGVVLNGIPDWLYEEEVLQSHVALWWSSDGARLAYLTINDSSVPNMELPQFLGSLYPASKHYPYPKAGQPIAEVKLCVVNLYGPAHTLELVPPDTFRFREYYISMVMWVSSTRLAVRWLNRAQNSSILAFCEATTGACAEKHKITTDAWIIKKGRLEPEVSEQMFSFFLDIIAQQVLTGPLFLFSELQLLPRPEWLVPPPRSLLYHNAIIIILITFISRYFLSTEDAPRKRHLYSVETTGIFNRVCVTCGQLPNCSFFHVQFSPNQTYFMLHCRGPGFPRITIHRTADPSDYYILEDNQKLRNVTENKHLPNIEYESLRVDGFDLPIKLSLPDDYQEKLQPLLLIVEGAPGSQSVTEEFSLCWDTVLVSSFGAIVARLDGRGTGHQGLRLLHEVNRKLGSLEVKDHVAALEWLLQLPYVDQRRIGIYGKGYGGYLTLKLLAATDRLFKCGVAVSPVTDFKLYASAFSERHLGLPSREDTAYTVSLPLKALSTVENEPMFCIKAAALTSVHFQHTAELLNRLIKADANFTTQIYPDENHEFVSEWNVDHLQRTVLSYFRHCFQGHKRRRSEPEDED</sequence>
<dbReference type="GO" id="GO:1901379">
    <property type="term" value="P:regulation of potassium ion transmembrane transport"/>
    <property type="evidence" value="ECO:0007669"/>
    <property type="project" value="TreeGrafter"/>
</dbReference>
<dbReference type="EMBL" id="AFYH01034060">
    <property type="status" value="NOT_ANNOTATED_CDS"/>
    <property type="molecule type" value="Genomic_DNA"/>
</dbReference>
<dbReference type="GO" id="GO:0008236">
    <property type="term" value="F:serine-type peptidase activity"/>
    <property type="evidence" value="ECO:0007669"/>
    <property type="project" value="InterPro"/>
</dbReference>
<keyword evidence="7" id="KW-1185">Reference proteome</keyword>
<dbReference type="InterPro" id="IPR029058">
    <property type="entry name" value="AB_hydrolase_fold"/>
</dbReference>
<feature type="transmembrane region" description="Helical" evidence="3">
    <location>
        <begin position="12"/>
        <end position="32"/>
    </location>
</feature>
<dbReference type="FunFam" id="3.40.50.1820:FF:000003">
    <property type="entry name" value="Dipeptidyl peptidase 4"/>
    <property type="match status" value="1"/>
</dbReference>
<keyword evidence="2" id="KW-0325">Glycoprotein</keyword>
<evidence type="ECO:0000313" key="6">
    <source>
        <dbReference type="Ensembl" id="ENSLACP00000016789.1"/>
    </source>
</evidence>
<evidence type="ECO:0000256" key="2">
    <source>
        <dbReference type="ARBA" id="ARBA00023180"/>
    </source>
</evidence>
<dbReference type="Proteomes" id="UP000008672">
    <property type="component" value="Unassembled WGS sequence"/>
</dbReference>
<evidence type="ECO:0000259" key="5">
    <source>
        <dbReference type="Pfam" id="PF00930"/>
    </source>
</evidence>
<dbReference type="OMA" id="ITSFRFH"/>
<dbReference type="STRING" id="7897.ENSLACP00000016789"/>
<reference evidence="6" key="3">
    <citation type="submission" date="2025-09" db="UniProtKB">
        <authorList>
            <consortium name="Ensembl"/>
        </authorList>
    </citation>
    <scope>IDENTIFICATION</scope>
</reference>
<dbReference type="GO" id="GO:0008076">
    <property type="term" value="C:voltage-gated potassium channel complex"/>
    <property type="evidence" value="ECO:0007669"/>
    <property type="project" value="TreeGrafter"/>
</dbReference>
<comment type="subcellular location">
    <subcellularLocation>
        <location evidence="1">Cell membrane</location>
        <topology evidence="1">Single-pass type II membrane protein</topology>
    </subcellularLocation>
</comment>
<dbReference type="GO" id="GO:0006508">
    <property type="term" value="P:proteolysis"/>
    <property type="evidence" value="ECO:0007669"/>
    <property type="project" value="InterPro"/>
</dbReference>
<dbReference type="InterPro" id="IPR002469">
    <property type="entry name" value="Peptidase_S9B_N"/>
</dbReference>
<dbReference type="EMBL" id="AFYH01034061">
    <property type="status" value="NOT_ANNOTATED_CDS"/>
    <property type="molecule type" value="Genomic_DNA"/>
</dbReference>
<keyword evidence="3" id="KW-0472">Membrane</keyword>
<dbReference type="PANTHER" id="PTHR11731">
    <property type="entry name" value="PROTEASE FAMILY S9B,C DIPEPTIDYL-PEPTIDASE IV-RELATED"/>
    <property type="match status" value="1"/>
</dbReference>
<keyword evidence="3" id="KW-1133">Transmembrane helix</keyword>
<accession>H3B4G8</accession>
<evidence type="ECO:0008006" key="8">
    <source>
        <dbReference type="Google" id="ProtNLM"/>
    </source>
</evidence>
<dbReference type="EMBL" id="AFYH01034057">
    <property type="status" value="NOT_ANNOTATED_CDS"/>
    <property type="molecule type" value="Genomic_DNA"/>
</dbReference>
<protein>
    <recommendedName>
        <fullName evidence="8">Dipeptidyl peptidase like 10</fullName>
    </recommendedName>
</protein>
<organism evidence="6 7">
    <name type="scientific">Latimeria chalumnae</name>
    <name type="common">Coelacanth</name>
    <dbReference type="NCBI Taxonomy" id="7897"/>
    <lineage>
        <taxon>Eukaryota</taxon>
        <taxon>Metazoa</taxon>
        <taxon>Chordata</taxon>
        <taxon>Craniata</taxon>
        <taxon>Vertebrata</taxon>
        <taxon>Euteleostomi</taxon>
        <taxon>Coelacanthiformes</taxon>
        <taxon>Coelacanthidae</taxon>
        <taxon>Latimeria</taxon>
    </lineage>
</organism>
<dbReference type="Pfam" id="PF00326">
    <property type="entry name" value="Peptidase_S9"/>
    <property type="match status" value="1"/>
</dbReference>
<evidence type="ECO:0000313" key="7">
    <source>
        <dbReference type="Proteomes" id="UP000008672"/>
    </source>
</evidence>
<evidence type="ECO:0000256" key="1">
    <source>
        <dbReference type="ARBA" id="ARBA00004401"/>
    </source>
</evidence>
<dbReference type="Gene3D" id="3.40.50.1820">
    <property type="entry name" value="alpha/beta hydrolase"/>
    <property type="match status" value="1"/>
</dbReference>
<dbReference type="PANTHER" id="PTHR11731:SF97">
    <property type="entry name" value="INACTIVE DIPEPTIDYL PEPTIDASE 10-LIKE"/>
    <property type="match status" value="1"/>
</dbReference>
<feature type="transmembrane region" description="Helical" evidence="3">
    <location>
        <begin position="430"/>
        <end position="448"/>
    </location>
</feature>
<feature type="domain" description="Peptidase S9 prolyl oligopeptidase catalytic" evidence="4">
    <location>
        <begin position="588"/>
        <end position="789"/>
    </location>
</feature>
<evidence type="ECO:0000256" key="3">
    <source>
        <dbReference type="SAM" id="Phobius"/>
    </source>
</evidence>
<name>H3B4G8_LATCH</name>
<dbReference type="SUPFAM" id="SSF53474">
    <property type="entry name" value="alpha/beta-Hydrolases"/>
    <property type="match status" value="1"/>
</dbReference>
<proteinExistence type="predicted"/>
<feature type="domain" description="Dipeptidylpeptidase IV N-terminal" evidence="5">
    <location>
        <begin position="136"/>
        <end position="505"/>
    </location>
</feature>
<dbReference type="Pfam" id="PF00930">
    <property type="entry name" value="DPPIV_N"/>
    <property type="match status" value="1"/>
</dbReference>
<dbReference type="InterPro" id="IPR001375">
    <property type="entry name" value="Peptidase_S9_cat"/>
</dbReference>
<dbReference type="GeneTree" id="ENSGT00940000154657"/>
<keyword evidence="3" id="KW-0812">Transmembrane</keyword>
<dbReference type="InterPro" id="IPR050278">
    <property type="entry name" value="Serine_Prot_S9B/DPPIV"/>
</dbReference>
<dbReference type="SUPFAM" id="SSF82171">
    <property type="entry name" value="DPP6 N-terminal domain-like"/>
    <property type="match status" value="1"/>
</dbReference>
<dbReference type="AlphaFoldDB" id="H3B4G8"/>
<dbReference type="Gene3D" id="2.140.10.30">
    <property type="entry name" value="Dipeptidylpeptidase IV, N-terminal domain"/>
    <property type="match status" value="1"/>
</dbReference>
<dbReference type="EMBL" id="AFYH01034059">
    <property type="status" value="NOT_ANNOTATED_CDS"/>
    <property type="molecule type" value="Genomic_DNA"/>
</dbReference>
<dbReference type="Ensembl" id="ENSLACT00000016907.1">
    <property type="protein sequence ID" value="ENSLACP00000016789.1"/>
    <property type="gene ID" value="ENSLACG00000014787.1"/>
</dbReference>
<dbReference type="eggNOG" id="KOG2100">
    <property type="taxonomic scope" value="Eukaryota"/>
</dbReference>
<reference evidence="6" key="2">
    <citation type="submission" date="2025-08" db="UniProtKB">
        <authorList>
            <consortium name="Ensembl"/>
        </authorList>
    </citation>
    <scope>IDENTIFICATION</scope>
</reference>
<dbReference type="HOGENOM" id="CLU_006105_4_1_1"/>
<dbReference type="EMBL" id="AFYH01034056">
    <property type="status" value="NOT_ANNOTATED_CDS"/>
    <property type="molecule type" value="Genomic_DNA"/>
</dbReference>
<dbReference type="EMBL" id="AFYH01034058">
    <property type="status" value="NOT_ANNOTATED_CDS"/>
    <property type="molecule type" value="Genomic_DNA"/>
</dbReference>
<evidence type="ECO:0000259" key="4">
    <source>
        <dbReference type="Pfam" id="PF00326"/>
    </source>
</evidence>
<reference evidence="7" key="1">
    <citation type="submission" date="2011-08" db="EMBL/GenBank/DDBJ databases">
        <title>The draft genome of Latimeria chalumnae.</title>
        <authorList>
            <person name="Di Palma F."/>
            <person name="Alfoldi J."/>
            <person name="Johnson J."/>
            <person name="Berlin A."/>
            <person name="Gnerre S."/>
            <person name="Jaffe D."/>
            <person name="MacCallum I."/>
            <person name="Young S."/>
            <person name="Walker B.J."/>
            <person name="Lander E."/>
            <person name="Lindblad-Toh K."/>
        </authorList>
    </citation>
    <scope>NUCLEOTIDE SEQUENCE [LARGE SCALE GENOMIC DNA]</scope>
    <source>
        <strain evidence="7">Wild caught</strain>
    </source>
</reference>